<evidence type="ECO:0000256" key="3">
    <source>
        <dbReference type="ARBA" id="ARBA00023163"/>
    </source>
</evidence>
<organism evidence="6 7">
    <name type="scientific">Paractinoplanes ferrugineus</name>
    <dbReference type="NCBI Taxonomy" id="113564"/>
    <lineage>
        <taxon>Bacteria</taxon>
        <taxon>Bacillati</taxon>
        <taxon>Actinomycetota</taxon>
        <taxon>Actinomycetes</taxon>
        <taxon>Micromonosporales</taxon>
        <taxon>Micromonosporaceae</taxon>
        <taxon>Paractinoplanes</taxon>
    </lineage>
</organism>
<dbReference type="SUPFAM" id="SSF46689">
    <property type="entry name" value="Homeodomain-like"/>
    <property type="match status" value="1"/>
</dbReference>
<dbReference type="GO" id="GO:0003700">
    <property type="term" value="F:DNA-binding transcription factor activity"/>
    <property type="evidence" value="ECO:0007669"/>
    <property type="project" value="TreeGrafter"/>
</dbReference>
<dbReference type="Gene3D" id="1.10.357.10">
    <property type="entry name" value="Tetracycline Repressor, domain 2"/>
    <property type="match status" value="1"/>
</dbReference>
<evidence type="ECO:0000256" key="1">
    <source>
        <dbReference type="ARBA" id="ARBA00023015"/>
    </source>
</evidence>
<dbReference type="PANTHER" id="PTHR30055:SF234">
    <property type="entry name" value="HTH-TYPE TRANSCRIPTIONAL REGULATOR BETI"/>
    <property type="match status" value="1"/>
</dbReference>
<dbReference type="InterPro" id="IPR036271">
    <property type="entry name" value="Tet_transcr_reg_TetR-rel_C_sf"/>
</dbReference>
<dbReference type="Pfam" id="PF00440">
    <property type="entry name" value="TetR_N"/>
    <property type="match status" value="1"/>
</dbReference>
<sequence length="234" mass="25441">MGVSFQQWNVAPFHCTRNVAPFFVTRGTGPWHNRAVVTTEPGSPAPKRRADVARNERALLDAAAEVFATSGVGATVREVAAAAGVGMGTLYRHFPTRADLMVAVYRHQIDACAQAGPTLLAAAPTPFAALLDWIHLFVDFLGTKHGLAKVWQGDDAGYTALHQLFLDRLVPVLADLLEAARRSGEVVADIRAYELIRAVGDLVAWTVRDPNYDVRRIVTLLVTGLRQPQPTRPA</sequence>
<accession>A0A919J737</accession>
<dbReference type="InterPro" id="IPR001647">
    <property type="entry name" value="HTH_TetR"/>
</dbReference>
<dbReference type="PANTHER" id="PTHR30055">
    <property type="entry name" value="HTH-TYPE TRANSCRIPTIONAL REGULATOR RUTR"/>
    <property type="match status" value="1"/>
</dbReference>
<comment type="caution">
    <text evidence="6">The sequence shown here is derived from an EMBL/GenBank/DDBJ whole genome shotgun (WGS) entry which is preliminary data.</text>
</comment>
<dbReference type="PRINTS" id="PR00455">
    <property type="entry name" value="HTHTETR"/>
</dbReference>
<dbReference type="PROSITE" id="PS50977">
    <property type="entry name" value="HTH_TETR_2"/>
    <property type="match status" value="1"/>
</dbReference>
<feature type="DNA-binding region" description="H-T-H motif" evidence="4">
    <location>
        <begin position="75"/>
        <end position="94"/>
    </location>
</feature>
<name>A0A919J737_9ACTN</name>
<gene>
    <name evidence="6" type="ORF">Afe05nite_79010</name>
</gene>
<evidence type="ECO:0000313" key="6">
    <source>
        <dbReference type="EMBL" id="GIE16061.1"/>
    </source>
</evidence>
<dbReference type="AlphaFoldDB" id="A0A919J737"/>
<dbReference type="Pfam" id="PF21597">
    <property type="entry name" value="TetR_C_43"/>
    <property type="match status" value="1"/>
</dbReference>
<evidence type="ECO:0000256" key="4">
    <source>
        <dbReference type="PROSITE-ProRule" id="PRU00335"/>
    </source>
</evidence>
<keyword evidence="3" id="KW-0804">Transcription</keyword>
<dbReference type="SUPFAM" id="SSF48498">
    <property type="entry name" value="Tetracyclin repressor-like, C-terminal domain"/>
    <property type="match status" value="1"/>
</dbReference>
<keyword evidence="7" id="KW-1185">Reference proteome</keyword>
<dbReference type="EMBL" id="BOMM01000076">
    <property type="protein sequence ID" value="GIE16061.1"/>
    <property type="molecule type" value="Genomic_DNA"/>
</dbReference>
<reference evidence="6" key="1">
    <citation type="submission" date="2021-01" db="EMBL/GenBank/DDBJ databases">
        <title>Whole genome shotgun sequence of Actinoplanes ferrugineus NBRC 15555.</title>
        <authorList>
            <person name="Komaki H."/>
            <person name="Tamura T."/>
        </authorList>
    </citation>
    <scope>NUCLEOTIDE SEQUENCE</scope>
    <source>
        <strain evidence="6">NBRC 15555</strain>
    </source>
</reference>
<dbReference type="InterPro" id="IPR050109">
    <property type="entry name" value="HTH-type_TetR-like_transc_reg"/>
</dbReference>
<protein>
    <submittedName>
        <fullName evidence="6">TetR family transcriptional regulator</fullName>
    </submittedName>
</protein>
<keyword evidence="1" id="KW-0805">Transcription regulation</keyword>
<dbReference type="Proteomes" id="UP000598174">
    <property type="component" value="Unassembled WGS sequence"/>
</dbReference>
<evidence type="ECO:0000313" key="7">
    <source>
        <dbReference type="Proteomes" id="UP000598174"/>
    </source>
</evidence>
<proteinExistence type="predicted"/>
<dbReference type="InterPro" id="IPR049445">
    <property type="entry name" value="TetR_SbtR-like_C"/>
</dbReference>
<dbReference type="InterPro" id="IPR009057">
    <property type="entry name" value="Homeodomain-like_sf"/>
</dbReference>
<evidence type="ECO:0000259" key="5">
    <source>
        <dbReference type="PROSITE" id="PS50977"/>
    </source>
</evidence>
<feature type="domain" description="HTH tetR-type" evidence="5">
    <location>
        <begin position="53"/>
        <end position="112"/>
    </location>
</feature>
<keyword evidence="2 4" id="KW-0238">DNA-binding</keyword>
<dbReference type="GO" id="GO:0000976">
    <property type="term" value="F:transcription cis-regulatory region binding"/>
    <property type="evidence" value="ECO:0007669"/>
    <property type="project" value="TreeGrafter"/>
</dbReference>
<evidence type="ECO:0000256" key="2">
    <source>
        <dbReference type="ARBA" id="ARBA00023125"/>
    </source>
</evidence>